<organism evidence="2 3">
    <name type="scientific">Candidatus Sulfobium mesophilum</name>
    <dbReference type="NCBI Taxonomy" id="2016548"/>
    <lineage>
        <taxon>Bacteria</taxon>
        <taxon>Pseudomonadati</taxon>
        <taxon>Nitrospirota</taxon>
        <taxon>Nitrospiria</taxon>
        <taxon>Nitrospirales</taxon>
        <taxon>Nitrospiraceae</taxon>
        <taxon>Candidatus Sulfobium</taxon>
    </lineage>
</organism>
<dbReference type="GO" id="GO:0004029">
    <property type="term" value="F:aldehyde dehydrogenase (NAD+) activity"/>
    <property type="evidence" value="ECO:0007669"/>
    <property type="project" value="TreeGrafter"/>
</dbReference>
<keyword evidence="3" id="KW-1185">Reference proteome</keyword>
<dbReference type="AlphaFoldDB" id="A0A2U3QFF2"/>
<evidence type="ECO:0000313" key="2">
    <source>
        <dbReference type="EMBL" id="SPQ00075.1"/>
    </source>
</evidence>
<keyword evidence="2" id="KW-0413">Isomerase</keyword>
<dbReference type="InterPro" id="IPR051783">
    <property type="entry name" value="NAD(P)-dependent_oxidoreduct"/>
</dbReference>
<dbReference type="PANTHER" id="PTHR48079">
    <property type="entry name" value="PROTEIN YEEZ"/>
    <property type="match status" value="1"/>
</dbReference>
<sequence length="321" mass="35729">MMKALVTGGTGFVGNGVVDLLLQNGHSVRLFSRRRELPERLKGKDAEIFHGDLRDFPSVVSAMDKMDVFFHIGEIKNFNQTASLNNIKLMEHIIAVVRQKEVKRLVFISSITVAGIPSETPADENTEPKAILEDHYTSYKRACERFIMSSCACEFVIIRPAPVYGPGSRHMGGFITTIDRLGPIGFPFIGNAENLAPLIYVKDVANAIYLSGLSPSAKGQVLNLTDGFRHSWLDFLTAIAELLGKKLRIIAIPPLLLKIPAVPLDILSGLIGIKVDPLQYLNYFSNDLFFDNSRSKAVLNWQPEFSLKDGVKEMMKFYRGL</sequence>
<proteinExistence type="predicted"/>
<protein>
    <submittedName>
        <fullName evidence="2">Putative UDP-glucose 4-epimerase</fullName>
        <ecNumber evidence="2">5.1.3.2</ecNumber>
    </submittedName>
</protein>
<feature type="domain" description="NAD-dependent epimerase/dehydratase" evidence="1">
    <location>
        <begin position="4"/>
        <end position="217"/>
    </location>
</feature>
<dbReference type="Pfam" id="PF01370">
    <property type="entry name" value="Epimerase"/>
    <property type="match status" value="1"/>
</dbReference>
<dbReference type="Proteomes" id="UP000245125">
    <property type="component" value="Unassembled WGS sequence"/>
</dbReference>
<name>A0A2U3QFF2_9BACT</name>
<dbReference type="GO" id="GO:0003978">
    <property type="term" value="F:UDP-glucose 4-epimerase activity"/>
    <property type="evidence" value="ECO:0007669"/>
    <property type="project" value="UniProtKB-EC"/>
</dbReference>
<gene>
    <name evidence="2" type="ORF">NBG4_160040</name>
</gene>
<accession>A0A2U3QFF2</accession>
<dbReference type="EMBL" id="OUUY01000060">
    <property type="protein sequence ID" value="SPQ00075.1"/>
    <property type="molecule type" value="Genomic_DNA"/>
</dbReference>
<dbReference type="InterPro" id="IPR001509">
    <property type="entry name" value="Epimerase_deHydtase"/>
</dbReference>
<evidence type="ECO:0000259" key="1">
    <source>
        <dbReference type="Pfam" id="PF01370"/>
    </source>
</evidence>
<dbReference type="PANTHER" id="PTHR48079:SF6">
    <property type="entry name" value="NAD(P)-BINDING DOMAIN-CONTAINING PROTEIN-RELATED"/>
    <property type="match status" value="1"/>
</dbReference>
<dbReference type="GO" id="GO:0005737">
    <property type="term" value="C:cytoplasm"/>
    <property type="evidence" value="ECO:0007669"/>
    <property type="project" value="TreeGrafter"/>
</dbReference>
<dbReference type="EC" id="5.1.3.2" evidence="2"/>
<reference evidence="3" key="1">
    <citation type="submission" date="2018-03" db="EMBL/GenBank/DDBJ databases">
        <authorList>
            <person name="Zecchin S."/>
        </authorList>
    </citation>
    <scope>NUCLEOTIDE SEQUENCE [LARGE SCALE GENOMIC DNA]</scope>
</reference>
<dbReference type="InterPro" id="IPR036291">
    <property type="entry name" value="NAD(P)-bd_dom_sf"/>
</dbReference>
<dbReference type="Gene3D" id="3.40.50.720">
    <property type="entry name" value="NAD(P)-binding Rossmann-like Domain"/>
    <property type="match status" value="1"/>
</dbReference>
<dbReference type="SUPFAM" id="SSF51735">
    <property type="entry name" value="NAD(P)-binding Rossmann-fold domains"/>
    <property type="match status" value="1"/>
</dbReference>
<dbReference type="OrthoDB" id="9807212at2"/>
<evidence type="ECO:0000313" key="3">
    <source>
        <dbReference type="Proteomes" id="UP000245125"/>
    </source>
</evidence>